<feature type="region of interest" description="Disordered" evidence="1">
    <location>
        <begin position="49"/>
        <end position="72"/>
    </location>
</feature>
<name>A0A915I8F8_ROMCU</name>
<keyword evidence="2" id="KW-1185">Reference proteome</keyword>
<reference evidence="3" key="1">
    <citation type="submission" date="2022-11" db="UniProtKB">
        <authorList>
            <consortium name="WormBaseParasite"/>
        </authorList>
    </citation>
    <scope>IDENTIFICATION</scope>
</reference>
<dbReference type="AlphaFoldDB" id="A0A915I8F8"/>
<evidence type="ECO:0000313" key="2">
    <source>
        <dbReference type="Proteomes" id="UP000887565"/>
    </source>
</evidence>
<evidence type="ECO:0000256" key="1">
    <source>
        <dbReference type="SAM" id="MobiDB-lite"/>
    </source>
</evidence>
<sequence length="92" mass="10217">MPKNDDDDEIAKKECDDKLKQRKTFGIQAILKIRKYLEFLIRLFIRTKTDSLPPPTTPGRGGAGGDDGVDVDACEGAETLTDSDFEPKNCEL</sequence>
<accession>A0A915I8F8</accession>
<dbReference type="Proteomes" id="UP000887565">
    <property type="component" value="Unplaced"/>
</dbReference>
<proteinExistence type="predicted"/>
<evidence type="ECO:0000313" key="3">
    <source>
        <dbReference type="WBParaSite" id="nRc.2.0.1.t10038-RA"/>
    </source>
</evidence>
<protein>
    <submittedName>
        <fullName evidence="3">Uncharacterized protein</fullName>
    </submittedName>
</protein>
<organism evidence="2 3">
    <name type="scientific">Romanomermis culicivorax</name>
    <name type="common">Nematode worm</name>
    <dbReference type="NCBI Taxonomy" id="13658"/>
    <lineage>
        <taxon>Eukaryota</taxon>
        <taxon>Metazoa</taxon>
        <taxon>Ecdysozoa</taxon>
        <taxon>Nematoda</taxon>
        <taxon>Enoplea</taxon>
        <taxon>Dorylaimia</taxon>
        <taxon>Mermithida</taxon>
        <taxon>Mermithoidea</taxon>
        <taxon>Mermithidae</taxon>
        <taxon>Romanomermis</taxon>
    </lineage>
</organism>
<dbReference type="WBParaSite" id="nRc.2.0.1.t10038-RA">
    <property type="protein sequence ID" value="nRc.2.0.1.t10038-RA"/>
    <property type="gene ID" value="nRc.2.0.1.g10038"/>
</dbReference>